<dbReference type="PRINTS" id="PR00878">
    <property type="entry name" value="CHOLNESTRASE"/>
</dbReference>
<comment type="caution">
    <text evidence="4">The sequence shown here is derived from an EMBL/GenBank/DDBJ whole genome shotgun (WGS) entry which is preliminary data.</text>
</comment>
<keyword evidence="2 4" id="KW-0378">Hydrolase</keyword>
<dbReference type="GO" id="GO:0004104">
    <property type="term" value="F:cholinesterase activity"/>
    <property type="evidence" value="ECO:0007669"/>
    <property type="project" value="InterPro"/>
</dbReference>
<evidence type="ECO:0000256" key="1">
    <source>
        <dbReference type="ARBA" id="ARBA00005964"/>
    </source>
</evidence>
<dbReference type="SUPFAM" id="SSF53474">
    <property type="entry name" value="alpha/beta-Hydrolases"/>
    <property type="match status" value="1"/>
</dbReference>
<evidence type="ECO:0000313" key="4">
    <source>
        <dbReference type="EMBL" id="KAF8890281.1"/>
    </source>
</evidence>
<dbReference type="PROSITE" id="PS00941">
    <property type="entry name" value="CARBOXYLESTERASE_B_2"/>
    <property type="match status" value="1"/>
</dbReference>
<evidence type="ECO:0000313" key="5">
    <source>
        <dbReference type="Proteomes" id="UP000724874"/>
    </source>
</evidence>
<dbReference type="OrthoDB" id="408631at2759"/>
<dbReference type="Pfam" id="PF00135">
    <property type="entry name" value="COesterase"/>
    <property type="match status" value="1"/>
</dbReference>
<dbReference type="InterPro" id="IPR019819">
    <property type="entry name" value="Carboxylesterase_B_CS"/>
</dbReference>
<dbReference type="PANTHER" id="PTHR43142:SF3">
    <property type="entry name" value="PUTATIVE (AFU_ORTHOLOGUE AFUA_3G09070)-RELATED"/>
    <property type="match status" value="1"/>
</dbReference>
<dbReference type="Proteomes" id="UP000724874">
    <property type="component" value="Unassembled WGS sequence"/>
</dbReference>
<dbReference type="InterPro" id="IPR002018">
    <property type="entry name" value="CarbesteraseB"/>
</dbReference>
<dbReference type="Gene3D" id="3.40.50.1820">
    <property type="entry name" value="alpha/beta hydrolase"/>
    <property type="match status" value="1"/>
</dbReference>
<reference evidence="4" key="1">
    <citation type="submission" date="2020-11" db="EMBL/GenBank/DDBJ databases">
        <authorList>
            <consortium name="DOE Joint Genome Institute"/>
            <person name="Ahrendt S."/>
            <person name="Riley R."/>
            <person name="Andreopoulos W."/>
            <person name="LaButti K."/>
            <person name="Pangilinan J."/>
            <person name="Ruiz-duenas F.J."/>
            <person name="Barrasa J.M."/>
            <person name="Sanchez-Garcia M."/>
            <person name="Camarero S."/>
            <person name="Miyauchi S."/>
            <person name="Serrano A."/>
            <person name="Linde D."/>
            <person name="Babiker R."/>
            <person name="Drula E."/>
            <person name="Ayuso-Fernandez I."/>
            <person name="Pacheco R."/>
            <person name="Padilla G."/>
            <person name="Ferreira P."/>
            <person name="Barriuso J."/>
            <person name="Kellner H."/>
            <person name="Castanera R."/>
            <person name="Alfaro M."/>
            <person name="Ramirez L."/>
            <person name="Pisabarro A.G."/>
            <person name="Kuo A."/>
            <person name="Tritt A."/>
            <person name="Lipzen A."/>
            <person name="He G."/>
            <person name="Yan M."/>
            <person name="Ng V."/>
            <person name="Cullen D."/>
            <person name="Martin F."/>
            <person name="Rosso M.-N."/>
            <person name="Henrissat B."/>
            <person name="Hibbett D."/>
            <person name="Martinez A.T."/>
            <person name="Grigoriev I.V."/>
        </authorList>
    </citation>
    <scope>NUCLEOTIDE SEQUENCE</scope>
    <source>
        <strain evidence="4">AH 44721</strain>
    </source>
</reference>
<dbReference type="InterPro" id="IPR000997">
    <property type="entry name" value="Cholinesterase"/>
</dbReference>
<protein>
    <submittedName>
        <fullName evidence="4">Alpha/Beta hydrolase protein</fullName>
    </submittedName>
</protein>
<gene>
    <name evidence="4" type="ORF">CPB84DRAFT_1816361</name>
</gene>
<name>A0A9P5NK67_GYMJU</name>
<accession>A0A9P5NK67</accession>
<dbReference type="PANTHER" id="PTHR43142">
    <property type="entry name" value="CARBOXYLIC ESTER HYDROLASE"/>
    <property type="match status" value="1"/>
</dbReference>
<dbReference type="InterPro" id="IPR019826">
    <property type="entry name" value="Carboxylesterase_B_AS"/>
</dbReference>
<dbReference type="AlphaFoldDB" id="A0A9P5NK67"/>
<organism evidence="4 5">
    <name type="scientific">Gymnopilus junonius</name>
    <name type="common">Spectacular rustgill mushroom</name>
    <name type="synonym">Gymnopilus spectabilis subsp. junonius</name>
    <dbReference type="NCBI Taxonomy" id="109634"/>
    <lineage>
        <taxon>Eukaryota</taxon>
        <taxon>Fungi</taxon>
        <taxon>Dikarya</taxon>
        <taxon>Basidiomycota</taxon>
        <taxon>Agaricomycotina</taxon>
        <taxon>Agaricomycetes</taxon>
        <taxon>Agaricomycetidae</taxon>
        <taxon>Agaricales</taxon>
        <taxon>Agaricineae</taxon>
        <taxon>Hymenogastraceae</taxon>
        <taxon>Gymnopilus</taxon>
    </lineage>
</organism>
<dbReference type="InterPro" id="IPR029058">
    <property type="entry name" value="AB_hydrolase_fold"/>
</dbReference>
<keyword evidence="5" id="KW-1185">Reference proteome</keyword>
<dbReference type="PROSITE" id="PS00122">
    <property type="entry name" value="CARBOXYLESTERASE_B_1"/>
    <property type="match status" value="1"/>
</dbReference>
<evidence type="ECO:0000259" key="3">
    <source>
        <dbReference type="Pfam" id="PF00135"/>
    </source>
</evidence>
<evidence type="ECO:0000256" key="2">
    <source>
        <dbReference type="ARBA" id="ARBA00022801"/>
    </source>
</evidence>
<feature type="domain" description="Carboxylesterase type B" evidence="3">
    <location>
        <begin position="194"/>
        <end position="696"/>
    </location>
</feature>
<sequence length="706" mass="76410">MDRRLCSHASEPVLDICLTMTGLQILEIQILRVNEVLDLLGLASPSVSEIGSDITLLFQNDLYWPSAAEHNGTILISKPLTNTQAVASCKQLNELLLPTEGVHFSSDIKSLMNFLALKTTSPLQKFWVASSPAHRCAAVSLAGGIQSVSCESELSAFCSQSAPYTRNIATDPSTQFQVQVQSKKLTVTGTRDALSFRFLGIPYADPFEQFTYSKVFSSSASISALNYGSPCTQGSYGTDDCLFLNIYTPFLPQNSQKTTNLKPVLFWIHGGGFTSGEGSDGIYDGGTMVSRGDVVVVSINYRLGTQGFLALNDGVTNGNFGIADQITALQWVHEHIADFGGDPNQVTIHGQSAGAGSVRALLAAKPAFGLFQGAIAQSSLGGFGYATAYSEYLSIEDEYTSFGKPVVEAVGCGNSTDVLACLRSVPSSTLFNAPNAPRYIVVDGKYITTDHLEVNGCGPAAPAHVMFGWMRDDGTDFVGSFPTQSSTLTTQLEGAGLSANLTEVVVNSPLFPLPNGSDALDNLFNLTSRVGTDGQFRCIDEATLIAAAKHRVFPSVWAYQFDRSYAGYEPIPGTCEPPATAEFPNGDPSLPYYRCHSGELYYMFGTMGQDLKPFRDWNDLIMSQVSVDIWTSFARTFNPTPAAEYLTARGYTNTTAFLQTKHAGDWQPVTPTNKQPLRIMDVPFSLSAWQEEEQCDLLGYPFNLYG</sequence>
<dbReference type="EMBL" id="JADNYJ010000076">
    <property type="protein sequence ID" value="KAF8890281.1"/>
    <property type="molecule type" value="Genomic_DNA"/>
</dbReference>
<comment type="similarity">
    <text evidence="1">Belongs to the type-B carboxylesterase/lipase family.</text>
</comment>
<proteinExistence type="inferred from homology"/>